<keyword evidence="11" id="KW-0548">Nucleotidyltransferase</keyword>
<feature type="region of interest" description="Disordered" evidence="31">
    <location>
        <begin position="47"/>
        <end position="94"/>
    </location>
</feature>
<evidence type="ECO:0000313" key="38">
    <source>
        <dbReference type="Proteomes" id="UP001174909"/>
    </source>
</evidence>
<dbReference type="SMART" id="SM00292">
    <property type="entry name" value="BRCT"/>
    <property type="match status" value="1"/>
</dbReference>
<evidence type="ECO:0000256" key="16">
    <source>
        <dbReference type="ARBA" id="ARBA00022833"/>
    </source>
</evidence>
<dbReference type="GO" id="GO:0070212">
    <property type="term" value="P:protein poly-ADP-ribosylation"/>
    <property type="evidence" value="ECO:0007669"/>
    <property type="project" value="TreeGrafter"/>
</dbReference>
<dbReference type="PROSITE" id="PS50064">
    <property type="entry name" value="ZF_PARP_2"/>
    <property type="match status" value="1"/>
</dbReference>
<dbReference type="PROSITE" id="PS51060">
    <property type="entry name" value="PARP_ALPHA_HD"/>
    <property type="match status" value="1"/>
</dbReference>
<evidence type="ECO:0000256" key="3">
    <source>
        <dbReference type="ARBA" id="ARBA00004604"/>
    </source>
</evidence>
<dbReference type="FunFam" id="3.40.50.10190:FF:000051">
    <property type="entry name" value="Poly [ADP-ribose] polymerase"/>
    <property type="match status" value="1"/>
</dbReference>
<dbReference type="InterPro" id="IPR038650">
    <property type="entry name" value="PADR1_C_dom_sf"/>
</dbReference>
<evidence type="ECO:0000256" key="8">
    <source>
        <dbReference type="ARBA" id="ARBA00022588"/>
    </source>
</evidence>
<dbReference type="Pfam" id="PF00533">
    <property type="entry name" value="BRCT"/>
    <property type="match status" value="1"/>
</dbReference>
<dbReference type="GO" id="GO:0005829">
    <property type="term" value="C:cytosol"/>
    <property type="evidence" value="ECO:0007669"/>
    <property type="project" value="UniProtKB-SubCell"/>
</dbReference>
<evidence type="ECO:0000256" key="17">
    <source>
        <dbReference type="ARBA" id="ARBA00022859"/>
    </source>
</evidence>
<evidence type="ECO:0000256" key="22">
    <source>
        <dbReference type="ARBA" id="ARBA00023242"/>
    </source>
</evidence>
<keyword evidence="10 30" id="KW-0808">Transferase</keyword>
<evidence type="ECO:0000256" key="24">
    <source>
        <dbReference type="ARBA" id="ARBA00024164"/>
    </source>
</evidence>
<dbReference type="Gene3D" id="1.10.20.130">
    <property type="match status" value="1"/>
</dbReference>
<dbReference type="GO" id="GO:0005694">
    <property type="term" value="C:chromosome"/>
    <property type="evidence" value="ECO:0007669"/>
    <property type="project" value="UniProtKB-SubCell"/>
</dbReference>
<keyword evidence="38" id="KW-1185">Reference proteome</keyword>
<reference evidence="37" key="1">
    <citation type="submission" date="2023-03" db="EMBL/GenBank/DDBJ databases">
        <authorList>
            <person name="Steffen K."/>
            <person name="Cardenas P."/>
        </authorList>
    </citation>
    <scope>NUCLEOTIDE SEQUENCE</scope>
</reference>
<keyword evidence="18" id="KW-0805">Transcription regulation</keyword>
<evidence type="ECO:0000256" key="12">
    <source>
        <dbReference type="ARBA" id="ARBA00022723"/>
    </source>
</evidence>
<evidence type="ECO:0000256" key="23">
    <source>
        <dbReference type="ARBA" id="ARBA00024159"/>
    </source>
</evidence>
<protein>
    <recommendedName>
        <fullName evidence="30">Poly [ADP-ribose] polymerase</fullName>
        <shortName evidence="30">PARP</shortName>
        <ecNumber evidence="30">2.4.2.-</ecNumber>
    </recommendedName>
</protein>
<feature type="compositionally biased region" description="Basic residues" evidence="31">
    <location>
        <begin position="63"/>
        <end position="72"/>
    </location>
</feature>
<dbReference type="Pfam" id="PF05406">
    <property type="entry name" value="WGR"/>
    <property type="match status" value="1"/>
</dbReference>
<evidence type="ECO:0000256" key="11">
    <source>
        <dbReference type="ARBA" id="ARBA00022695"/>
    </source>
</evidence>
<dbReference type="GO" id="GO:0006302">
    <property type="term" value="P:double-strand break repair"/>
    <property type="evidence" value="ECO:0007669"/>
    <property type="project" value="TreeGrafter"/>
</dbReference>
<feature type="domain" description="PARP catalytic" evidence="34">
    <location>
        <begin position="627"/>
        <end position="848"/>
    </location>
</feature>
<keyword evidence="5" id="KW-0963">Cytoplasm</keyword>
<feature type="domain" description="PARP-type" evidence="32">
    <location>
        <begin position="1"/>
        <end position="63"/>
    </location>
</feature>
<keyword evidence="13" id="KW-0677">Repeat</keyword>
<dbReference type="Pfam" id="PF08063">
    <property type="entry name" value="Zn_ribbon_PADR1"/>
    <property type="match status" value="1"/>
</dbReference>
<dbReference type="SUPFAM" id="SSF57716">
    <property type="entry name" value="Glucocorticoid receptor-like (DNA-binding domain)"/>
    <property type="match status" value="1"/>
</dbReference>
<gene>
    <name evidence="37" type="ORF">GBAR_LOCUS14158</name>
</gene>
<evidence type="ECO:0000259" key="35">
    <source>
        <dbReference type="PROSITE" id="PS51060"/>
    </source>
</evidence>
<dbReference type="FunFam" id="3.90.228.10:FF:000002">
    <property type="entry name" value="Poly [ADP-ribose] polymerase"/>
    <property type="match status" value="1"/>
</dbReference>
<keyword evidence="17" id="KW-0391">Immunity</keyword>
<evidence type="ECO:0000256" key="1">
    <source>
        <dbReference type="ARBA" id="ARBA00004286"/>
    </source>
</evidence>
<dbReference type="Pfam" id="PF00644">
    <property type="entry name" value="PARP"/>
    <property type="match status" value="1"/>
</dbReference>
<dbReference type="InterPro" id="IPR050800">
    <property type="entry name" value="ARTD/PARP"/>
</dbReference>
<evidence type="ECO:0000256" key="6">
    <source>
        <dbReference type="ARBA" id="ARBA00022499"/>
    </source>
</evidence>
<dbReference type="InterPro" id="IPR001357">
    <property type="entry name" value="BRCT_dom"/>
</dbReference>
<dbReference type="Pfam" id="PF21728">
    <property type="entry name" value="PADR1_N"/>
    <property type="match status" value="1"/>
</dbReference>
<dbReference type="FunFam" id="2.20.25.630:FF:000001">
    <property type="entry name" value="Poly [ADP-ribose] polymerase"/>
    <property type="match status" value="1"/>
</dbReference>
<keyword evidence="7" id="KW-0021">Allosteric enzyme</keyword>
<sequence length="848" mass="93131">MEAPDPTERAYAGLIPRWHHVTCFLERASELEAEGVAAEELSGFSKLKKEDQKQLKAQFPGPGKKKSGKKRKIESVEAPVGEKKKTKVEDAKQQGLREQGEALWKLRDRLEAELTLPQLRTLLAANQQTIPSGESKLLDCCVDGMMFGALKPCPECRGQLVIGNYSYHCTGNISSWTKCVYSTVEPSRGVWTVTDDLREEASCLKKYKYRASVRVFEDAPPAPAPAASAASASQSRSSVETPLQGFTVFIIGRLSQSKAQLTQTIEGMGGKVVSKVSEITTICLSSQGEVDKNSKKMSEVGECEVPVVDEAYLEDARKGGALLKIPSHTISSWGAPRHSLTAEEMTDCGTGSFKSSGSDVMKLTVKGSSAVDPESGLETSHHVLEEGGVVFNAVLGLVDIKRGTNSYYKLQLLEGDTSKNYKLFRSWGRVGTTIGGNKLESYGASKAAAKEGFSALFLDKTGNSWKDRGDTFIKKPNKFYPLEIDYGTDEGVESAVLLKGVGSKSTLQPAVQDLVRLIFDVESMKRAMMEFEIDMKKMPLGKLSNRQMRSAYAVLTELQQEVAGAANPARILDASNRFYTLIPHDFGLKKPPLLDTEEIIKTKTQMVDNLLEIEVAYSLLQEEQKGDPIDTNYTKLKTDLQVLPKDGEEFVVIQEYVANTHAATHSSYTLEVLEVFSTARHRESKRYKPFSKLANRMLLWHGSRVTNFAGILSQGLRIAPPEAPVTGYMFGKGVYFSDMVSKSANYCRTSHSDPVGLLLLCEVALGDMYELTRAQFIAQLPAGKHSTKGMGLTAPDPTGQIVTEKGVVIPKGCGKPTSVSNTSLLYNEYIVYDVAQISIRYLLKCNFH</sequence>
<dbReference type="GO" id="GO:0003677">
    <property type="term" value="F:DNA binding"/>
    <property type="evidence" value="ECO:0007669"/>
    <property type="project" value="UniProtKB-KW"/>
</dbReference>
<dbReference type="InterPro" id="IPR001510">
    <property type="entry name" value="Znf_PARP"/>
</dbReference>
<dbReference type="InterPro" id="IPR049296">
    <property type="entry name" value="PARP1-like_PADR1_N"/>
</dbReference>
<dbReference type="InterPro" id="IPR008893">
    <property type="entry name" value="WGR_domain"/>
</dbReference>
<comment type="subcellular location">
    <subcellularLocation>
        <location evidence="1">Chromosome</location>
    </subcellularLocation>
    <subcellularLocation>
        <location evidence="2">Cytoplasm</location>
        <location evidence="2">Cytosol</location>
    </subcellularLocation>
    <subcellularLocation>
        <location evidence="3">Nucleus</location>
        <location evidence="3">Nucleolus</location>
    </subcellularLocation>
</comment>
<keyword evidence="14" id="KW-0013">ADP-ribosylation</keyword>
<dbReference type="PROSITE" id="PS51059">
    <property type="entry name" value="PARP_CATALYTIC"/>
    <property type="match status" value="1"/>
</dbReference>
<dbReference type="InterPro" id="IPR012982">
    <property type="entry name" value="PARP1-like_PADR1_Zn_ribbon"/>
</dbReference>
<dbReference type="InterPro" id="IPR036957">
    <property type="entry name" value="Znf_PARP_sf"/>
</dbReference>
<dbReference type="InterPro" id="IPR036420">
    <property type="entry name" value="BRCT_dom_sf"/>
</dbReference>
<comment type="catalytic activity">
    <reaction evidence="26">
        <text>NAD(+) + (ADP-D-ribosyl)n-acceptor = nicotinamide + (ADP-D-ribosyl)n+1-acceptor + H(+).</text>
        <dbReference type="EC" id="2.4.2.30"/>
    </reaction>
</comment>
<dbReference type="PANTHER" id="PTHR10459:SF112">
    <property type="entry name" value="POLY [ADP-RIBOSE] POLYMERASE 1"/>
    <property type="match status" value="1"/>
</dbReference>
<keyword evidence="21" id="KW-0804">Transcription</keyword>
<keyword evidence="12" id="KW-0479">Metal-binding</keyword>
<evidence type="ECO:0000256" key="9">
    <source>
        <dbReference type="ARBA" id="ARBA00022676"/>
    </source>
</evidence>
<dbReference type="AlphaFoldDB" id="A0AA35S9E4"/>
<dbReference type="InterPro" id="IPR004102">
    <property type="entry name" value="Poly(ADP-ribose)pol_reg_dom"/>
</dbReference>
<comment type="catalytic activity">
    <reaction evidence="29">
        <text>L-seryl-[protein] + NAD(+) = O-(ADP-D-ribosyl)-L-seryl-[protein] + nicotinamide + H(+)</text>
        <dbReference type="Rhea" id="RHEA:58232"/>
        <dbReference type="Rhea" id="RHEA-COMP:9863"/>
        <dbReference type="Rhea" id="RHEA-COMP:15091"/>
        <dbReference type="ChEBI" id="CHEBI:15378"/>
        <dbReference type="ChEBI" id="CHEBI:17154"/>
        <dbReference type="ChEBI" id="CHEBI:29999"/>
        <dbReference type="ChEBI" id="CHEBI:57540"/>
        <dbReference type="ChEBI" id="CHEBI:142556"/>
    </reaction>
    <physiologicalReaction direction="left-to-right" evidence="29">
        <dbReference type="Rhea" id="RHEA:58233"/>
    </physiologicalReaction>
</comment>
<evidence type="ECO:0000256" key="27">
    <source>
        <dbReference type="ARBA" id="ARBA00048241"/>
    </source>
</evidence>
<dbReference type="Gene3D" id="3.40.50.10190">
    <property type="entry name" value="BRCT domain"/>
    <property type="match status" value="1"/>
</dbReference>
<evidence type="ECO:0000256" key="2">
    <source>
        <dbReference type="ARBA" id="ARBA00004514"/>
    </source>
</evidence>
<evidence type="ECO:0000256" key="13">
    <source>
        <dbReference type="ARBA" id="ARBA00022737"/>
    </source>
</evidence>
<comment type="similarity">
    <text evidence="25">Belongs to the ARTD/PARP family.</text>
</comment>
<accession>A0AA35S9E4</accession>
<evidence type="ECO:0000256" key="30">
    <source>
        <dbReference type="RuleBase" id="RU362114"/>
    </source>
</evidence>
<evidence type="ECO:0000256" key="31">
    <source>
        <dbReference type="SAM" id="MobiDB-lite"/>
    </source>
</evidence>
<dbReference type="PROSITE" id="PS52007">
    <property type="entry name" value="PADR1"/>
    <property type="match status" value="1"/>
</dbReference>
<keyword evidence="15" id="KW-0863">Zinc-finger</keyword>
<dbReference type="PANTHER" id="PTHR10459">
    <property type="entry name" value="DNA LIGASE"/>
    <property type="match status" value="1"/>
</dbReference>
<dbReference type="GO" id="GO:0045087">
    <property type="term" value="P:innate immune response"/>
    <property type="evidence" value="ECO:0007669"/>
    <property type="project" value="UniProtKB-KW"/>
</dbReference>
<evidence type="ECO:0000313" key="37">
    <source>
        <dbReference type="EMBL" id="CAI8024366.1"/>
    </source>
</evidence>
<dbReference type="GO" id="GO:0016779">
    <property type="term" value="F:nucleotidyltransferase activity"/>
    <property type="evidence" value="ECO:0007669"/>
    <property type="project" value="UniProtKB-KW"/>
</dbReference>
<evidence type="ECO:0000256" key="21">
    <source>
        <dbReference type="ARBA" id="ARBA00023163"/>
    </source>
</evidence>
<evidence type="ECO:0000256" key="28">
    <source>
        <dbReference type="ARBA" id="ARBA00048339"/>
    </source>
</evidence>
<organism evidence="37 38">
    <name type="scientific">Geodia barretti</name>
    <name type="common">Barrett's horny sponge</name>
    <dbReference type="NCBI Taxonomy" id="519541"/>
    <lineage>
        <taxon>Eukaryota</taxon>
        <taxon>Metazoa</taxon>
        <taxon>Porifera</taxon>
        <taxon>Demospongiae</taxon>
        <taxon>Heteroscleromorpha</taxon>
        <taxon>Tetractinellida</taxon>
        <taxon>Astrophorina</taxon>
        <taxon>Geodiidae</taxon>
        <taxon>Geodia</taxon>
    </lineage>
</organism>
<dbReference type="Pfam" id="PF02877">
    <property type="entry name" value="PARP_reg"/>
    <property type="match status" value="1"/>
</dbReference>
<dbReference type="PROSITE" id="PS50172">
    <property type="entry name" value="BRCT"/>
    <property type="match status" value="1"/>
</dbReference>
<evidence type="ECO:0000256" key="15">
    <source>
        <dbReference type="ARBA" id="ARBA00022771"/>
    </source>
</evidence>
<dbReference type="EMBL" id="CASHTH010002072">
    <property type="protein sequence ID" value="CAI8024366.1"/>
    <property type="molecule type" value="Genomic_DNA"/>
</dbReference>
<keyword evidence="22" id="KW-0539">Nucleus</keyword>
<keyword evidence="4" id="KW-0158">Chromosome</keyword>
<dbReference type="Gene3D" id="3.90.228.10">
    <property type="match status" value="1"/>
</dbReference>
<dbReference type="Gene3D" id="1.20.142.10">
    <property type="entry name" value="Poly(ADP-ribose) polymerase, regulatory domain"/>
    <property type="match status" value="1"/>
</dbReference>
<evidence type="ECO:0000256" key="4">
    <source>
        <dbReference type="ARBA" id="ARBA00022454"/>
    </source>
</evidence>
<feature type="domain" description="BRCT" evidence="33">
    <location>
        <begin position="238"/>
        <end position="330"/>
    </location>
</feature>
<comment type="catalytic activity">
    <reaction evidence="23">
        <text>L-glutamyl-[protein] + NAD(+) = 5-O-(ADP-D-ribosyl)-L-glutamyl-[protein] + nicotinamide</text>
        <dbReference type="Rhea" id="RHEA:58224"/>
        <dbReference type="Rhea" id="RHEA-COMP:10208"/>
        <dbReference type="Rhea" id="RHEA-COMP:15089"/>
        <dbReference type="ChEBI" id="CHEBI:17154"/>
        <dbReference type="ChEBI" id="CHEBI:29973"/>
        <dbReference type="ChEBI" id="CHEBI:57540"/>
        <dbReference type="ChEBI" id="CHEBI:142540"/>
    </reaction>
    <physiologicalReaction direction="left-to-right" evidence="23">
        <dbReference type="Rhea" id="RHEA:58225"/>
    </physiologicalReaction>
</comment>
<evidence type="ECO:0000256" key="29">
    <source>
        <dbReference type="ARBA" id="ARBA00048575"/>
    </source>
</evidence>
<evidence type="ECO:0000256" key="26">
    <source>
        <dbReference type="ARBA" id="ARBA00033987"/>
    </source>
</evidence>
<keyword evidence="20" id="KW-0238">DNA-binding</keyword>
<dbReference type="CDD" id="cd17747">
    <property type="entry name" value="BRCT_PARP1"/>
    <property type="match status" value="1"/>
</dbReference>
<dbReference type="SUPFAM" id="SSF47587">
    <property type="entry name" value="Domain of poly(ADP-ribose) polymerase"/>
    <property type="match status" value="1"/>
</dbReference>
<keyword evidence="19 30" id="KW-0520">NAD</keyword>
<dbReference type="SUPFAM" id="SSF52113">
    <property type="entry name" value="BRCT domain"/>
    <property type="match status" value="1"/>
</dbReference>
<dbReference type="PROSITE" id="PS51977">
    <property type="entry name" value="WGR"/>
    <property type="match status" value="1"/>
</dbReference>
<feature type="domain" description="WGR" evidence="36">
    <location>
        <begin position="380"/>
        <end position="479"/>
    </location>
</feature>
<proteinExistence type="inferred from homology"/>
<comment type="catalytic activity">
    <reaction evidence="24">
        <text>L-aspartyl-[protein] + NAD(+) = 4-O-(ADP-D-ribosyl)-L-aspartyl-[protein] + nicotinamide</text>
        <dbReference type="Rhea" id="RHEA:54424"/>
        <dbReference type="Rhea" id="RHEA-COMP:9867"/>
        <dbReference type="Rhea" id="RHEA-COMP:13832"/>
        <dbReference type="ChEBI" id="CHEBI:17154"/>
        <dbReference type="ChEBI" id="CHEBI:29961"/>
        <dbReference type="ChEBI" id="CHEBI:57540"/>
        <dbReference type="ChEBI" id="CHEBI:138102"/>
    </reaction>
    <physiologicalReaction direction="left-to-right" evidence="24">
        <dbReference type="Rhea" id="RHEA:54425"/>
    </physiologicalReaction>
</comment>
<comment type="caution">
    <text evidence="37">The sequence shown here is derived from an EMBL/GenBank/DDBJ whole genome shotgun (WGS) entry which is preliminary data.</text>
</comment>
<evidence type="ECO:0000259" key="32">
    <source>
        <dbReference type="PROSITE" id="PS50064"/>
    </source>
</evidence>
<evidence type="ECO:0000256" key="18">
    <source>
        <dbReference type="ARBA" id="ARBA00023015"/>
    </source>
</evidence>
<keyword evidence="9 30" id="KW-0328">Glycosyltransferase</keyword>
<dbReference type="CDD" id="cd01437">
    <property type="entry name" value="parp_like"/>
    <property type="match status" value="1"/>
</dbReference>
<comment type="catalytic activity">
    <reaction evidence="27">
        <text>L-histidyl-[protein] + NAD(+) = N(tele)-(ADP-D-ribosyl)-L-histidyl-[protein] + nicotinamide + H(+)</text>
        <dbReference type="Rhea" id="RHEA:72071"/>
        <dbReference type="Rhea" id="RHEA-COMP:9745"/>
        <dbReference type="Rhea" id="RHEA-COMP:18085"/>
        <dbReference type="ChEBI" id="CHEBI:15378"/>
        <dbReference type="ChEBI" id="CHEBI:17154"/>
        <dbReference type="ChEBI" id="CHEBI:29979"/>
        <dbReference type="ChEBI" id="CHEBI:57540"/>
        <dbReference type="ChEBI" id="CHEBI:191398"/>
    </reaction>
    <physiologicalReaction direction="left-to-right" evidence="27">
        <dbReference type="Rhea" id="RHEA:72072"/>
    </physiologicalReaction>
</comment>
<dbReference type="GO" id="GO:0003950">
    <property type="term" value="F:NAD+ poly-ADP-ribosyltransferase activity"/>
    <property type="evidence" value="ECO:0007669"/>
    <property type="project" value="UniProtKB-UniRule"/>
</dbReference>
<dbReference type="Proteomes" id="UP001174909">
    <property type="component" value="Unassembled WGS sequence"/>
</dbReference>
<feature type="domain" description="PARP alpha-helical" evidence="35">
    <location>
        <begin position="504"/>
        <end position="621"/>
    </location>
</feature>
<evidence type="ECO:0000256" key="14">
    <source>
        <dbReference type="ARBA" id="ARBA00022765"/>
    </source>
</evidence>
<dbReference type="InterPro" id="IPR012317">
    <property type="entry name" value="Poly(ADP-ribose)pol_cat_dom"/>
</dbReference>
<evidence type="ECO:0000259" key="36">
    <source>
        <dbReference type="PROSITE" id="PS51977"/>
    </source>
</evidence>
<comment type="catalytic activity">
    <reaction evidence="28">
        <text>L-tyrosyl-[protein] + NAD(+) = O-(ADP-D-ribosyl)-L-tyrosyl-[protein] + nicotinamide + H(+)</text>
        <dbReference type="Rhea" id="RHEA:58236"/>
        <dbReference type="Rhea" id="RHEA-COMP:10136"/>
        <dbReference type="Rhea" id="RHEA-COMP:15092"/>
        <dbReference type="ChEBI" id="CHEBI:15378"/>
        <dbReference type="ChEBI" id="CHEBI:17154"/>
        <dbReference type="ChEBI" id="CHEBI:46858"/>
        <dbReference type="ChEBI" id="CHEBI:57540"/>
        <dbReference type="ChEBI" id="CHEBI:142557"/>
    </reaction>
    <physiologicalReaction direction="left-to-right" evidence="28">
        <dbReference type="Rhea" id="RHEA:58237"/>
    </physiologicalReaction>
</comment>
<evidence type="ECO:0000259" key="34">
    <source>
        <dbReference type="PROSITE" id="PS51059"/>
    </source>
</evidence>
<dbReference type="SUPFAM" id="SSF142921">
    <property type="entry name" value="WGR domain-like"/>
    <property type="match status" value="1"/>
</dbReference>
<evidence type="ECO:0000256" key="10">
    <source>
        <dbReference type="ARBA" id="ARBA00022679"/>
    </source>
</evidence>
<dbReference type="GO" id="GO:0008270">
    <property type="term" value="F:zinc ion binding"/>
    <property type="evidence" value="ECO:0007669"/>
    <property type="project" value="UniProtKB-KW"/>
</dbReference>
<keyword evidence="8" id="KW-0399">Innate immunity</keyword>
<dbReference type="InterPro" id="IPR036616">
    <property type="entry name" value="Poly(ADP-ribose)pol_reg_dom_sf"/>
</dbReference>
<dbReference type="GO" id="GO:0005730">
    <property type="term" value="C:nucleolus"/>
    <property type="evidence" value="ECO:0007669"/>
    <property type="project" value="UniProtKB-SubCell"/>
</dbReference>
<dbReference type="GO" id="GO:1990404">
    <property type="term" value="F:NAD+-protein mono-ADP-ribosyltransferase activity"/>
    <property type="evidence" value="ECO:0007669"/>
    <property type="project" value="TreeGrafter"/>
</dbReference>
<evidence type="ECO:0000256" key="20">
    <source>
        <dbReference type="ARBA" id="ARBA00023125"/>
    </source>
</evidence>
<dbReference type="Gene3D" id="3.30.1740.10">
    <property type="entry name" value="Zinc finger, PARP-type"/>
    <property type="match status" value="1"/>
</dbReference>
<evidence type="ECO:0000256" key="5">
    <source>
        <dbReference type="ARBA" id="ARBA00022490"/>
    </source>
</evidence>
<evidence type="ECO:0000259" key="33">
    <source>
        <dbReference type="PROSITE" id="PS50172"/>
    </source>
</evidence>
<evidence type="ECO:0000256" key="25">
    <source>
        <dbReference type="ARBA" id="ARBA00024347"/>
    </source>
</evidence>
<evidence type="ECO:0000256" key="19">
    <source>
        <dbReference type="ARBA" id="ARBA00023027"/>
    </source>
</evidence>
<feature type="compositionally biased region" description="Basic and acidic residues" evidence="31">
    <location>
        <begin position="80"/>
        <end position="92"/>
    </location>
</feature>
<dbReference type="FunFam" id="1.20.142.10:FF:000001">
    <property type="entry name" value="Poly [ADP-ribose] polymerase"/>
    <property type="match status" value="1"/>
</dbReference>
<dbReference type="CDD" id="cd08001">
    <property type="entry name" value="WGR_PARP1_like"/>
    <property type="match status" value="1"/>
</dbReference>
<dbReference type="SMART" id="SM01335">
    <property type="entry name" value="PADR1"/>
    <property type="match status" value="1"/>
</dbReference>
<dbReference type="InterPro" id="IPR036930">
    <property type="entry name" value="WGR_dom_sf"/>
</dbReference>
<keyword evidence="6" id="KW-1017">Isopeptide bond</keyword>
<keyword evidence="16" id="KW-0862">Zinc</keyword>
<dbReference type="EC" id="2.4.2.-" evidence="30"/>
<dbReference type="Gene3D" id="2.20.25.630">
    <property type="match status" value="1"/>
</dbReference>
<dbReference type="SUPFAM" id="SSF56399">
    <property type="entry name" value="ADP-ribosylation"/>
    <property type="match status" value="1"/>
</dbReference>
<evidence type="ECO:0000256" key="7">
    <source>
        <dbReference type="ARBA" id="ARBA00022533"/>
    </source>
</evidence>
<name>A0AA35S9E4_GEOBA</name>
<dbReference type="SMART" id="SM00773">
    <property type="entry name" value="WGR"/>
    <property type="match status" value="1"/>
</dbReference>